<comment type="caution">
    <text evidence="5">The sequence shown here is derived from an EMBL/GenBank/DDBJ whole genome shotgun (WGS) entry which is preliminary data.</text>
</comment>
<comment type="similarity">
    <text evidence="3">Belongs to the alpha-ketoglutarate dehydrogenase component 4 family.</text>
</comment>
<keyword evidence="2" id="KW-0496">Mitochondrion</keyword>
<dbReference type="InterPro" id="IPR020373">
    <property type="entry name" value="Kgd4/YMR-31"/>
</dbReference>
<protein>
    <submittedName>
        <fullName evidence="5">Ribosomal protein S36</fullName>
    </submittedName>
</protein>
<organism evidence="5 6">
    <name type="scientific">Basidiobolus ranarum</name>
    <dbReference type="NCBI Taxonomy" id="34480"/>
    <lineage>
        <taxon>Eukaryota</taxon>
        <taxon>Fungi</taxon>
        <taxon>Fungi incertae sedis</taxon>
        <taxon>Zoopagomycota</taxon>
        <taxon>Entomophthoromycotina</taxon>
        <taxon>Basidiobolomycetes</taxon>
        <taxon>Basidiobolales</taxon>
        <taxon>Basidiobolaceae</taxon>
        <taxon>Basidiobolus</taxon>
    </lineage>
</organism>
<accession>A0ABR2X0P1</accession>
<proteinExistence type="inferred from homology"/>
<evidence type="ECO:0000256" key="2">
    <source>
        <dbReference type="ARBA" id="ARBA00023128"/>
    </source>
</evidence>
<feature type="compositionally biased region" description="Low complexity" evidence="4">
    <location>
        <begin position="30"/>
        <end position="49"/>
    </location>
</feature>
<feature type="region of interest" description="Disordered" evidence="4">
    <location>
        <begin position="30"/>
        <end position="51"/>
    </location>
</feature>
<dbReference type="GO" id="GO:0005840">
    <property type="term" value="C:ribosome"/>
    <property type="evidence" value="ECO:0007669"/>
    <property type="project" value="UniProtKB-KW"/>
</dbReference>
<evidence type="ECO:0000256" key="3">
    <source>
        <dbReference type="ARBA" id="ARBA00043970"/>
    </source>
</evidence>
<dbReference type="EMBL" id="JASJQH010000084">
    <property type="protein sequence ID" value="KAK9767333.1"/>
    <property type="molecule type" value="Genomic_DNA"/>
</dbReference>
<gene>
    <name evidence="5" type="primary">MRPS36</name>
    <name evidence="5" type="ORF">K7432_002953</name>
</gene>
<evidence type="ECO:0000313" key="6">
    <source>
        <dbReference type="Proteomes" id="UP001479436"/>
    </source>
</evidence>
<dbReference type="Pfam" id="PF10937">
    <property type="entry name" value="Kgd4-YMR31"/>
    <property type="match status" value="1"/>
</dbReference>
<keyword evidence="5" id="KW-0687">Ribonucleoprotein</keyword>
<dbReference type="Proteomes" id="UP001479436">
    <property type="component" value="Unassembled WGS sequence"/>
</dbReference>
<sequence>MQPTLARFAIRIPKKHVPLIKFLGPRKRLATQTEQTQTSTSATLNSSATKSEKSYVEYNELPTRFRRVPITQEEIEAIEMGGAGYTL</sequence>
<evidence type="ECO:0000313" key="5">
    <source>
        <dbReference type="EMBL" id="KAK9767333.1"/>
    </source>
</evidence>
<keyword evidence="5" id="KW-0689">Ribosomal protein</keyword>
<comment type="subcellular location">
    <subcellularLocation>
        <location evidence="1">Mitochondrion</location>
    </subcellularLocation>
</comment>
<reference evidence="5 6" key="1">
    <citation type="submission" date="2023-04" db="EMBL/GenBank/DDBJ databases">
        <title>Genome of Basidiobolus ranarum AG-B5.</title>
        <authorList>
            <person name="Stajich J.E."/>
            <person name="Carter-House D."/>
            <person name="Gryganskyi A."/>
        </authorList>
    </citation>
    <scope>NUCLEOTIDE SEQUENCE [LARGE SCALE GENOMIC DNA]</scope>
    <source>
        <strain evidence="5 6">AG-B5</strain>
    </source>
</reference>
<name>A0ABR2X0P1_9FUNG</name>
<evidence type="ECO:0000256" key="1">
    <source>
        <dbReference type="ARBA" id="ARBA00004173"/>
    </source>
</evidence>
<evidence type="ECO:0000256" key="4">
    <source>
        <dbReference type="SAM" id="MobiDB-lite"/>
    </source>
</evidence>
<keyword evidence="6" id="KW-1185">Reference proteome</keyword>